<reference evidence="1 2" key="1">
    <citation type="submission" date="2017-01" db="EMBL/GenBank/DDBJ databases">
        <title>First insights into the biology of 'candidatus Vampirococcus archaeovorus'.</title>
        <authorList>
            <person name="Kizina J."/>
            <person name="Jordan S."/>
            <person name="Stueber K."/>
            <person name="Reinhardt R."/>
            <person name="Harder J."/>
        </authorList>
    </citation>
    <scope>NUCLEOTIDE SEQUENCE [LARGE SCALE GENOMIC DNA]</scope>
    <source>
        <strain evidence="1 2">LiM</strain>
    </source>
</reference>
<dbReference type="AlphaFoldDB" id="A0A410P3Y8"/>
<evidence type="ECO:0000313" key="2">
    <source>
        <dbReference type="Proteomes" id="UP000287243"/>
    </source>
</evidence>
<evidence type="ECO:0000313" key="1">
    <source>
        <dbReference type="EMBL" id="QAT16889.1"/>
    </source>
</evidence>
<organism evidence="1 2">
    <name type="scientific">Velamenicoccus archaeovorus</name>
    <dbReference type="NCBI Taxonomy" id="1930593"/>
    <lineage>
        <taxon>Bacteria</taxon>
        <taxon>Pseudomonadati</taxon>
        <taxon>Candidatus Omnitrophota</taxon>
        <taxon>Candidatus Velamenicoccus</taxon>
    </lineage>
</organism>
<protein>
    <submittedName>
        <fullName evidence="1">Uncharacterized protein</fullName>
    </submittedName>
</protein>
<dbReference type="KEGG" id="vai:BU251_03650"/>
<proteinExistence type="predicted"/>
<gene>
    <name evidence="1" type="ORF">BU251_03650</name>
</gene>
<keyword evidence="2" id="KW-1185">Reference proteome</keyword>
<dbReference type="RefSeq" id="WP_128699530.1">
    <property type="nucleotide sequence ID" value="NZ_CP019384.1"/>
</dbReference>
<accession>A0A410P3Y8</accession>
<dbReference type="EMBL" id="CP019384">
    <property type="protein sequence ID" value="QAT16889.1"/>
    <property type="molecule type" value="Genomic_DNA"/>
</dbReference>
<dbReference type="OrthoDB" id="9800553at2"/>
<dbReference type="Proteomes" id="UP000287243">
    <property type="component" value="Chromosome"/>
</dbReference>
<name>A0A410P3Y8_VELA1</name>
<sequence length="109" mass="12538">MKRCRVCNIPLEGRWARILKNILRLERSAKDSDLCNKCAAKGADAGPSSVYVCPICSRQIDEKTALTHVKTEEYLIELIRRDHPEWKEGQGACPKCMDYYRQLIKQAKI</sequence>